<comment type="catalytic activity">
    <reaction evidence="7 9">
        <text>oxaloacetate + H(+) = pyruvate + CO2</text>
        <dbReference type="Rhea" id="RHEA:15641"/>
        <dbReference type="ChEBI" id="CHEBI:15361"/>
        <dbReference type="ChEBI" id="CHEBI:15378"/>
        <dbReference type="ChEBI" id="CHEBI:16452"/>
        <dbReference type="ChEBI" id="CHEBI:16526"/>
        <dbReference type="EC" id="4.1.1.112"/>
    </reaction>
</comment>
<protein>
    <recommendedName>
        <fullName evidence="9">4-hydroxy-4-methyl-2-oxoglutarate aldolase</fullName>
        <shortName evidence="9">HMG aldolase</shortName>
        <ecNumber evidence="9">4.1.1.112</ecNumber>
        <ecNumber evidence="9">4.1.3.17</ecNumber>
    </recommendedName>
    <alternativeName>
        <fullName evidence="9">Oxaloacetate decarboxylase</fullName>
    </alternativeName>
</protein>
<evidence type="ECO:0000256" key="9">
    <source>
        <dbReference type="RuleBase" id="RU004338"/>
    </source>
</evidence>
<evidence type="ECO:0000313" key="10">
    <source>
        <dbReference type="EMBL" id="CAJ1952973.1"/>
    </source>
</evidence>
<evidence type="ECO:0000256" key="4">
    <source>
        <dbReference type="ARBA" id="ARBA00022723"/>
    </source>
</evidence>
<evidence type="ECO:0000256" key="3">
    <source>
        <dbReference type="ARBA" id="ARBA00011233"/>
    </source>
</evidence>
<evidence type="ECO:0000256" key="8">
    <source>
        <dbReference type="PIRSR" id="PIRSR605493-1"/>
    </source>
</evidence>
<dbReference type="GO" id="GO:0051252">
    <property type="term" value="P:regulation of RNA metabolic process"/>
    <property type="evidence" value="ECO:0007669"/>
    <property type="project" value="InterPro"/>
</dbReference>
<keyword evidence="8" id="KW-0460">Magnesium</keyword>
<dbReference type="CDD" id="cd16841">
    <property type="entry name" value="RraA_family"/>
    <property type="match status" value="1"/>
</dbReference>
<comment type="subunit">
    <text evidence="3 9">Homotrimer.</text>
</comment>
<dbReference type="EC" id="4.1.3.17" evidence="9"/>
<dbReference type="InterPro" id="IPR036704">
    <property type="entry name" value="RraA/RraA-like_sf"/>
</dbReference>
<evidence type="ECO:0000313" key="11">
    <source>
        <dbReference type="Proteomes" id="UP001295423"/>
    </source>
</evidence>
<evidence type="ECO:0000256" key="2">
    <source>
        <dbReference type="ARBA" id="ARBA00008621"/>
    </source>
</evidence>
<dbReference type="GO" id="GO:0008948">
    <property type="term" value="F:oxaloacetate decarboxylase activity"/>
    <property type="evidence" value="ECO:0007669"/>
    <property type="project" value="UniProtKB-EC"/>
</dbReference>
<evidence type="ECO:0000256" key="7">
    <source>
        <dbReference type="ARBA" id="ARBA00047973"/>
    </source>
</evidence>
<dbReference type="GO" id="GO:0008428">
    <property type="term" value="F:ribonuclease inhibitor activity"/>
    <property type="evidence" value="ECO:0007669"/>
    <property type="project" value="InterPro"/>
</dbReference>
<dbReference type="NCBIfam" id="NF006875">
    <property type="entry name" value="PRK09372.1"/>
    <property type="match status" value="1"/>
</dbReference>
<dbReference type="EMBL" id="CAKOGP040001814">
    <property type="protein sequence ID" value="CAJ1952973.1"/>
    <property type="molecule type" value="Genomic_DNA"/>
</dbReference>
<dbReference type="Pfam" id="PF03737">
    <property type="entry name" value="RraA-like"/>
    <property type="match status" value="1"/>
</dbReference>
<dbReference type="GO" id="GO:0047443">
    <property type="term" value="F:4-hydroxy-4-methyl-2-oxoglutarate aldolase activity"/>
    <property type="evidence" value="ECO:0007669"/>
    <property type="project" value="UniProtKB-EC"/>
</dbReference>
<dbReference type="GO" id="GO:0046872">
    <property type="term" value="F:metal ion binding"/>
    <property type="evidence" value="ECO:0007669"/>
    <property type="project" value="UniProtKB-KW"/>
</dbReference>
<gene>
    <name evidence="10" type="ORF">CYCCA115_LOCUS13809</name>
</gene>
<feature type="binding site" evidence="8">
    <location>
        <position position="154"/>
    </location>
    <ligand>
        <name>Mg(2+)</name>
        <dbReference type="ChEBI" id="CHEBI:18420"/>
    </ligand>
</feature>
<feature type="binding site" evidence="8">
    <location>
        <begin position="131"/>
        <end position="134"/>
    </location>
    <ligand>
        <name>substrate</name>
    </ligand>
</feature>
<evidence type="ECO:0000256" key="1">
    <source>
        <dbReference type="ARBA" id="ARBA00001342"/>
    </source>
</evidence>
<dbReference type="EC" id="4.1.1.112" evidence="9"/>
<dbReference type="AlphaFoldDB" id="A0AAD2FTI0"/>
<dbReference type="NCBIfam" id="TIGR01935">
    <property type="entry name" value="NOT-MenG"/>
    <property type="match status" value="1"/>
</dbReference>
<name>A0AAD2FTI0_9STRA</name>
<organism evidence="10 11">
    <name type="scientific">Cylindrotheca closterium</name>
    <dbReference type="NCBI Taxonomy" id="2856"/>
    <lineage>
        <taxon>Eukaryota</taxon>
        <taxon>Sar</taxon>
        <taxon>Stramenopiles</taxon>
        <taxon>Ochrophyta</taxon>
        <taxon>Bacillariophyta</taxon>
        <taxon>Bacillariophyceae</taxon>
        <taxon>Bacillariophycidae</taxon>
        <taxon>Bacillariales</taxon>
        <taxon>Bacillariaceae</taxon>
        <taxon>Cylindrotheca</taxon>
    </lineage>
</organism>
<keyword evidence="11" id="KW-1185">Reference proteome</keyword>
<reference evidence="10" key="1">
    <citation type="submission" date="2023-08" db="EMBL/GenBank/DDBJ databases">
        <authorList>
            <person name="Audoor S."/>
            <person name="Bilcke G."/>
        </authorList>
    </citation>
    <scope>NUCLEOTIDE SEQUENCE</scope>
</reference>
<dbReference type="InterPro" id="IPR010203">
    <property type="entry name" value="RraA"/>
</dbReference>
<dbReference type="InterPro" id="IPR005493">
    <property type="entry name" value="RraA/RraA-like"/>
</dbReference>
<feature type="binding site" evidence="8">
    <location>
        <position position="153"/>
    </location>
    <ligand>
        <name>substrate</name>
    </ligand>
</feature>
<sequence>MATATFLLRHSRNLTAHHSRLVTLSRATTLQLQVNPKQRTNLIQNNNNILRFMSSLKSTPDLCDDFEDTIRVVDPSLGLHNLGGKNHFGGQVVTVKCHEDNSFVKQLAKTDGKGKVMVVDGGGSRRRALLGDQVAADCVNSGWEGLVIYGSIRDVDEIKALSSLGVQALGTHPCKTLKRNEGQTGIPVEFGGVTFSSGDYVVCDNNGIVVNDAPMDK</sequence>
<comment type="function">
    <text evidence="6 9">Catalyzes the aldol cleavage of 4-hydroxy-4-methyl-2-oxoglutarate (HMG) into 2 molecules of pyruvate. Also contains a secondary oxaloacetate (OAA) decarboxylase activity due to the common pyruvate enolate transition state formed following C-C bond cleavage in the retro-aldol and decarboxylation reactions.</text>
</comment>
<comment type="caution">
    <text evidence="10">The sequence shown here is derived from an EMBL/GenBank/DDBJ whole genome shotgun (WGS) entry which is preliminary data.</text>
</comment>
<dbReference type="Proteomes" id="UP001295423">
    <property type="component" value="Unassembled WGS sequence"/>
</dbReference>
<evidence type="ECO:0000256" key="5">
    <source>
        <dbReference type="ARBA" id="ARBA00023239"/>
    </source>
</evidence>
<accession>A0AAD2FTI0</accession>
<comment type="cofactor">
    <cofactor evidence="9">
        <name>a divalent metal cation</name>
        <dbReference type="ChEBI" id="CHEBI:60240"/>
    </cofactor>
</comment>
<dbReference type="PANTHER" id="PTHR33254">
    <property type="entry name" value="4-HYDROXY-4-METHYL-2-OXOGLUTARATE ALDOLASE 3-RELATED"/>
    <property type="match status" value="1"/>
</dbReference>
<comment type="similarity">
    <text evidence="2 9">Belongs to the class II aldolase/RraA-like family.</text>
</comment>
<comment type="cofactor">
    <cofactor evidence="8">
        <name>Mg(2+)</name>
        <dbReference type="ChEBI" id="CHEBI:18420"/>
    </cofactor>
</comment>
<dbReference type="PANTHER" id="PTHR33254:SF4">
    <property type="entry name" value="4-HYDROXY-4-METHYL-2-OXOGLUTARATE ALDOLASE 3-RELATED"/>
    <property type="match status" value="1"/>
</dbReference>
<proteinExistence type="inferred from homology"/>
<keyword evidence="4 8" id="KW-0479">Metal-binding</keyword>
<keyword evidence="5 9" id="KW-0456">Lyase</keyword>
<comment type="catalytic activity">
    <reaction evidence="1 9">
        <text>4-hydroxy-4-methyl-2-oxoglutarate = 2 pyruvate</text>
        <dbReference type="Rhea" id="RHEA:22748"/>
        <dbReference type="ChEBI" id="CHEBI:15361"/>
        <dbReference type="ChEBI" id="CHEBI:58276"/>
        <dbReference type="EC" id="4.1.3.17"/>
    </reaction>
</comment>
<dbReference type="SUPFAM" id="SSF89562">
    <property type="entry name" value="RraA-like"/>
    <property type="match status" value="1"/>
</dbReference>
<dbReference type="Gene3D" id="3.50.30.40">
    <property type="entry name" value="Ribonuclease E inhibitor RraA/RraA-like"/>
    <property type="match status" value="1"/>
</dbReference>
<evidence type="ECO:0000256" key="6">
    <source>
        <dbReference type="ARBA" id="ARBA00025046"/>
    </source>
</evidence>